<dbReference type="InterPro" id="IPR027065">
    <property type="entry name" value="Lon_Prtase"/>
</dbReference>
<dbReference type="GO" id="GO:0016887">
    <property type="term" value="F:ATP hydrolysis activity"/>
    <property type="evidence" value="ECO:0007669"/>
    <property type="project" value="InterPro"/>
</dbReference>
<dbReference type="GO" id="GO:0005524">
    <property type="term" value="F:ATP binding"/>
    <property type="evidence" value="ECO:0007669"/>
    <property type="project" value="InterPro"/>
</dbReference>
<gene>
    <name evidence="2" type="ORF">SAMN04488117_10374</name>
</gene>
<dbReference type="Gene3D" id="3.40.50.300">
    <property type="entry name" value="P-loop containing nucleotide triphosphate hydrolases"/>
    <property type="match status" value="1"/>
</dbReference>
<evidence type="ECO:0000313" key="3">
    <source>
        <dbReference type="Proteomes" id="UP000182284"/>
    </source>
</evidence>
<dbReference type="InterPro" id="IPR003593">
    <property type="entry name" value="AAA+_ATPase"/>
</dbReference>
<proteinExistence type="predicted"/>
<dbReference type="InterPro" id="IPR003959">
    <property type="entry name" value="ATPase_AAA_core"/>
</dbReference>
<accession>A0A1G7JGI3</accession>
<protein>
    <submittedName>
        <fullName evidence="2">ATPase family associated with various cellular activities (AAA)</fullName>
    </submittedName>
</protein>
<dbReference type="GO" id="GO:0004176">
    <property type="term" value="F:ATP-dependent peptidase activity"/>
    <property type="evidence" value="ECO:0007669"/>
    <property type="project" value="InterPro"/>
</dbReference>
<reference evidence="2 3" key="1">
    <citation type="submission" date="2016-10" db="EMBL/GenBank/DDBJ databases">
        <authorList>
            <person name="de Groot N.N."/>
        </authorList>
    </citation>
    <scope>NUCLEOTIDE SEQUENCE [LARGE SCALE GENOMIC DNA]</scope>
    <source>
        <strain evidence="2 3">DSM 27375</strain>
    </source>
</reference>
<dbReference type="GO" id="GO:0030163">
    <property type="term" value="P:protein catabolic process"/>
    <property type="evidence" value="ECO:0007669"/>
    <property type="project" value="InterPro"/>
</dbReference>
<name>A0A1G7JGI3_9RHOB</name>
<dbReference type="PANTHER" id="PTHR10046">
    <property type="entry name" value="ATP DEPENDENT LON PROTEASE FAMILY MEMBER"/>
    <property type="match status" value="1"/>
</dbReference>
<dbReference type="Pfam" id="PF00004">
    <property type="entry name" value="AAA"/>
    <property type="match status" value="1"/>
</dbReference>
<feature type="domain" description="AAA+ ATPase" evidence="1">
    <location>
        <begin position="137"/>
        <end position="291"/>
    </location>
</feature>
<dbReference type="Proteomes" id="UP000182284">
    <property type="component" value="Unassembled WGS sequence"/>
</dbReference>
<dbReference type="AlphaFoldDB" id="A0A1G7JGI3"/>
<sequence length="349" mass="39014">MPRIQFAQVSFPDHNIPSAYDIEVRLKKFLDSFRERIGSPKFDYALSEADRLKIRRRSAAYLSAISRRSGMDHLDDKDRRKLQVFRGGAELKCVETEHRADEIASCLHTEMPWMAPATERLWHDMRASVRNGDLGPRLRPLLLVGPPGIGKSYWSRLLGAQLSVPTTIIEATSEPAAFAVTGSQKGWGSAGPGKVLEGIMASQIANPVIVVDEIEKAGDVQSAGGQRYSLTEGLLPFLERSTARRWSCPYFRIGFDMSWITWVLTANSLRGLAEPFLSRCPPTELRALTQEHLFGFAEREGLRRDLPPDAVDAVKDVIMAIKTPHNVSLRSVIRMLDAVDQAMNRPVLH</sequence>
<evidence type="ECO:0000259" key="1">
    <source>
        <dbReference type="SMART" id="SM00382"/>
    </source>
</evidence>
<dbReference type="GO" id="GO:0004252">
    <property type="term" value="F:serine-type endopeptidase activity"/>
    <property type="evidence" value="ECO:0007669"/>
    <property type="project" value="InterPro"/>
</dbReference>
<dbReference type="EMBL" id="FNBL01000003">
    <property type="protein sequence ID" value="SDF24021.1"/>
    <property type="molecule type" value="Genomic_DNA"/>
</dbReference>
<evidence type="ECO:0000313" key="2">
    <source>
        <dbReference type="EMBL" id="SDF24021.1"/>
    </source>
</evidence>
<dbReference type="SMART" id="SM00382">
    <property type="entry name" value="AAA"/>
    <property type="match status" value="1"/>
</dbReference>
<dbReference type="RefSeq" id="WP_074642717.1">
    <property type="nucleotide sequence ID" value="NZ_FNBL01000003.1"/>
</dbReference>
<dbReference type="SUPFAM" id="SSF52540">
    <property type="entry name" value="P-loop containing nucleoside triphosphate hydrolases"/>
    <property type="match status" value="1"/>
</dbReference>
<organism evidence="2 3">
    <name type="scientific">Celeribacter baekdonensis</name>
    <dbReference type="NCBI Taxonomy" id="875171"/>
    <lineage>
        <taxon>Bacteria</taxon>
        <taxon>Pseudomonadati</taxon>
        <taxon>Pseudomonadota</taxon>
        <taxon>Alphaproteobacteria</taxon>
        <taxon>Rhodobacterales</taxon>
        <taxon>Roseobacteraceae</taxon>
        <taxon>Celeribacter</taxon>
    </lineage>
</organism>
<dbReference type="InterPro" id="IPR027417">
    <property type="entry name" value="P-loop_NTPase"/>
</dbReference>
<dbReference type="OrthoDB" id="5297432at2"/>